<proteinExistence type="predicted"/>
<name>A0A6C0K6B1_9ZZZZ</name>
<dbReference type="Gene3D" id="2.40.40.10">
    <property type="entry name" value="RlpA-like domain"/>
    <property type="match status" value="1"/>
</dbReference>
<dbReference type="AlphaFoldDB" id="A0A6C0K6B1"/>
<sequence length="358" mass="39438">MNRLYRSIFYVSLFALTTTVVKNVNGISSLWSWGPSTTSSFYNTSLPLPRSYSNHDGGSDGGGSEYGSACGNGWSWSQGGGVYGFACPHMMLQSEDMIGAAHYDGLGHDFLYAVAGSSSDNDCGRCYQIQLLDAEREWRPDFKFLLVQIINSGFDVMAGQMDIFMGAGGFGYFTSCNSDCSSHACQGGTCKQAMYDTSFEKWDQAHYNDPNACYSGGIKWLEERNDTAILDLCKGLIGHAPQDPKDQMTIDSCYRSNLDLYHQNFVSTRYTPVQCPLGLTMLTGLRRADDTSPLPLPHPENVLDHQCNGDRSQGHFCITTMQDCCKPSCAWSGKGNPDPQWPRVDTCTRMGSIFGYPS</sequence>
<protein>
    <submittedName>
        <fullName evidence="1">Uncharacterized protein</fullName>
    </submittedName>
</protein>
<dbReference type="InterPro" id="IPR036908">
    <property type="entry name" value="RlpA-like_sf"/>
</dbReference>
<dbReference type="EMBL" id="MN740790">
    <property type="protein sequence ID" value="QHU11788.1"/>
    <property type="molecule type" value="Genomic_DNA"/>
</dbReference>
<evidence type="ECO:0000313" key="1">
    <source>
        <dbReference type="EMBL" id="QHU11788.1"/>
    </source>
</evidence>
<accession>A0A6C0K6B1</accession>
<organism evidence="1">
    <name type="scientific">viral metagenome</name>
    <dbReference type="NCBI Taxonomy" id="1070528"/>
    <lineage>
        <taxon>unclassified sequences</taxon>
        <taxon>metagenomes</taxon>
        <taxon>organismal metagenomes</taxon>
    </lineage>
</organism>
<reference evidence="1" key="1">
    <citation type="journal article" date="2020" name="Nature">
        <title>Giant virus diversity and host interactions through global metagenomics.</title>
        <authorList>
            <person name="Schulz F."/>
            <person name="Roux S."/>
            <person name="Paez-Espino D."/>
            <person name="Jungbluth S."/>
            <person name="Walsh D.A."/>
            <person name="Denef V.J."/>
            <person name="McMahon K.D."/>
            <person name="Konstantinidis K.T."/>
            <person name="Eloe-Fadrosh E.A."/>
            <person name="Kyrpides N.C."/>
            <person name="Woyke T."/>
        </authorList>
    </citation>
    <scope>NUCLEOTIDE SEQUENCE</scope>
    <source>
        <strain evidence="1">GVMAG-S-1101169-75</strain>
    </source>
</reference>